<reference evidence="1" key="1">
    <citation type="submission" date="2021-01" db="EMBL/GenBank/DDBJ databases">
        <title>Modified the classification status of verrucomicrobia.</title>
        <authorList>
            <person name="Feng X."/>
        </authorList>
    </citation>
    <scope>NUCLEOTIDE SEQUENCE</scope>
    <source>
        <strain evidence="1">5K15</strain>
    </source>
</reference>
<keyword evidence="2" id="KW-1185">Reference proteome</keyword>
<sequence length="175" mass="19506">MSAPSGVSDIVNAARSQIGKTTSYDPAYVGLAYPMGDIDISKGVCTDVVIRALRKARKIDLQQRVHEDMRAHFSKYPKIWGLKRTDKNIDHRRVPNLQTYFKRQGWSLPVSKDKADYLPGDLVTCTVAGRLPHIMIVSDVSDADGVPMVIHNIGGGAREEARLFEFPLTGHYRVN</sequence>
<gene>
    <name evidence="1" type="ORF">JIN83_03115</name>
</gene>
<dbReference type="AlphaFoldDB" id="A0AAE2VB02"/>
<comment type="caution">
    <text evidence="1">The sequence shown here is derived from an EMBL/GenBank/DDBJ whole genome shotgun (WGS) entry which is preliminary data.</text>
</comment>
<proteinExistence type="predicted"/>
<protein>
    <submittedName>
        <fullName evidence="1">DUF1287 domain-containing protein</fullName>
    </submittedName>
</protein>
<accession>A0AAE2VB02</accession>
<evidence type="ECO:0000313" key="1">
    <source>
        <dbReference type="EMBL" id="MBK1853935.1"/>
    </source>
</evidence>
<dbReference type="Pfam" id="PF06940">
    <property type="entry name" value="DUF1287"/>
    <property type="match status" value="1"/>
</dbReference>
<organism evidence="1 2">
    <name type="scientific">Oceaniferula flava</name>
    <dbReference type="NCBI Taxonomy" id="2800421"/>
    <lineage>
        <taxon>Bacteria</taxon>
        <taxon>Pseudomonadati</taxon>
        <taxon>Verrucomicrobiota</taxon>
        <taxon>Verrucomicrobiia</taxon>
        <taxon>Verrucomicrobiales</taxon>
        <taxon>Verrucomicrobiaceae</taxon>
        <taxon>Oceaniferula</taxon>
    </lineage>
</organism>
<name>A0AAE2VB02_9BACT</name>
<evidence type="ECO:0000313" key="2">
    <source>
        <dbReference type="Proteomes" id="UP000634206"/>
    </source>
</evidence>
<dbReference type="InterPro" id="IPR009706">
    <property type="entry name" value="DUF1287"/>
</dbReference>
<dbReference type="EMBL" id="JAENIG010000002">
    <property type="protein sequence ID" value="MBK1853935.1"/>
    <property type="molecule type" value="Genomic_DNA"/>
</dbReference>
<dbReference type="PIRSF" id="PIRSF011444">
    <property type="entry name" value="DUF1287"/>
    <property type="match status" value="1"/>
</dbReference>
<dbReference type="Proteomes" id="UP000634206">
    <property type="component" value="Unassembled WGS sequence"/>
</dbReference>